<evidence type="ECO:0000256" key="10">
    <source>
        <dbReference type="ARBA" id="ARBA00023242"/>
    </source>
</evidence>
<keyword evidence="4" id="KW-0820">tRNA-binding</keyword>
<name>A0A7R9DZ50_9NEOP</name>
<keyword evidence="6 11" id="KW-0808">Transferase</keyword>
<dbReference type="EMBL" id="OB792659">
    <property type="protein sequence ID" value="CAD7423264.1"/>
    <property type="molecule type" value="Genomic_DNA"/>
</dbReference>
<evidence type="ECO:0000256" key="5">
    <source>
        <dbReference type="ARBA" id="ARBA00022603"/>
    </source>
</evidence>
<organism evidence="14">
    <name type="scientific">Timema monikensis</name>
    <dbReference type="NCBI Taxonomy" id="170555"/>
    <lineage>
        <taxon>Eukaryota</taxon>
        <taxon>Metazoa</taxon>
        <taxon>Ecdysozoa</taxon>
        <taxon>Arthropoda</taxon>
        <taxon>Hexapoda</taxon>
        <taxon>Insecta</taxon>
        <taxon>Pterygota</taxon>
        <taxon>Neoptera</taxon>
        <taxon>Polyneoptera</taxon>
        <taxon>Phasmatodea</taxon>
        <taxon>Timematodea</taxon>
        <taxon>Timematoidea</taxon>
        <taxon>Timematidae</taxon>
        <taxon>Timema</taxon>
    </lineage>
</organism>
<dbReference type="EC" id="2.1.1.203" evidence="3"/>
<feature type="domain" description="SAM-dependent MTase RsmB/NOP-type" evidence="13">
    <location>
        <begin position="1"/>
        <end position="372"/>
    </location>
</feature>
<keyword evidence="7 11" id="KW-0949">S-adenosyl-L-methionine</keyword>
<keyword evidence="5 11" id="KW-0489">Methyltransferase</keyword>
<dbReference type="PRINTS" id="PR02008">
    <property type="entry name" value="RCMTFAMILY"/>
</dbReference>
<dbReference type="InterPro" id="IPR001678">
    <property type="entry name" value="MeTrfase_RsmB-F_NOP2_dom"/>
</dbReference>
<evidence type="ECO:0000256" key="4">
    <source>
        <dbReference type="ARBA" id="ARBA00022555"/>
    </source>
</evidence>
<evidence type="ECO:0000259" key="13">
    <source>
        <dbReference type="PROSITE" id="PS51686"/>
    </source>
</evidence>
<reference evidence="14" key="1">
    <citation type="submission" date="2020-11" db="EMBL/GenBank/DDBJ databases">
        <authorList>
            <person name="Tran Van P."/>
        </authorList>
    </citation>
    <scope>NUCLEOTIDE SEQUENCE</scope>
</reference>
<dbReference type="GO" id="GO:0030488">
    <property type="term" value="P:tRNA methylation"/>
    <property type="evidence" value="ECO:0007669"/>
    <property type="project" value="TreeGrafter"/>
</dbReference>
<evidence type="ECO:0000256" key="9">
    <source>
        <dbReference type="ARBA" id="ARBA00022884"/>
    </source>
</evidence>
<evidence type="ECO:0000256" key="8">
    <source>
        <dbReference type="ARBA" id="ARBA00022694"/>
    </source>
</evidence>
<dbReference type="InterPro" id="IPR023270">
    <property type="entry name" value="RCMT_NCL1"/>
</dbReference>
<feature type="binding site" evidence="11">
    <location>
        <position position="160"/>
    </location>
    <ligand>
        <name>S-adenosyl-L-methionine</name>
        <dbReference type="ChEBI" id="CHEBI:59789"/>
    </ligand>
</feature>
<feature type="binding site" evidence="11">
    <location>
        <position position="133"/>
    </location>
    <ligand>
        <name>S-adenosyl-L-methionine</name>
        <dbReference type="ChEBI" id="CHEBI:59789"/>
    </ligand>
</feature>
<dbReference type="InterPro" id="IPR049560">
    <property type="entry name" value="MeTrfase_RsmB-F_NOP2_cat"/>
</dbReference>
<dbReference type="PANTHER" id="PTHR22808:SF1">
    <property type="entry name" value="RNA CYTOSINE-C(5)-METHYLTRANSFERASE NSUN2-RELATED"/>
    <property type="match status" value="1"/>
</dbReference>
<evidence type="ECO:0000256" key="7">
    <source>
        <dbReference type="ARBA" id="ARBA00022691"/>
    </source>
</evidence>
<dbReference type="SUPFAM" id="SSF53335">
    <property type="entry name" value="S-adenosyl-L-methionine-dependent methyltransferases"/>
    <property type="match status" value="1"/>
</dbReference>
<dbReference type="GO" id="GO:0016428">
    <property type="term" value="F:tRNA (cytidine-5-)-methyltransferase activity"/>
    <property type="evidence" value="ECO:0007669"/>
    <property type="project" value="InterPro"/>
</dbReference>
<evidence type="ECO:0000256" key="3">
    <source>
        <dbReference type="ARBA" id="ARBA00012629"/>
    </source>
</evidence>
<evidence type="ECO:0000313" key="14">
    <source>
        <dbReference type="EMBL" id="CAD7423264.1"/>
    </source>
</evidence>
<dbReference type="AlphaFoldDB" id="A0A7R9DZ50"/>
<protein>
    <recommendedName>
        <fullName evidence="3">tRNA (cytosine(34)-C(5))-methyltransferase</fullName>
        <ecNumber evidence="3">2.1.1.203</ecNumber>
    </recommendedName>
</protein>
<dbReference type="Pfam" id="PF01189">
    <property type="entry name" value="Methyltr_RsmB-F"/>
    <property type="match status" value="1"/>
</dbReference>
<dbReference type="PROSITE" id="PS51686">
    <property type="entry name" value="SAM_MT_RSMB_NOP"/>
    <property type="match status" value="1"/>
</dbReference>
<feature type="active site" description="Nucleophile" evidence="11">
    <location>
        <position position="213"/>
    </location>
</feature>
<feature type="region of interest" description="Disordered" evidence="12">
    <location>
        <begin position="380"/>
        <end position="414"/>
    </location>
</feature>
<comment type="similarity">
    <text evidence="2 11">Belongs to the class I-like SAM-binding methyltransferase superfamily. RsmB/NOP family.</text>
</comment>
<dbReference type="InterPro" id="IPR018314">
    <property type="entry name" value="RsmB/NOL1/NOP2-like_CS"/>
</dbReference>
<comment type="subcellular location">
    <subcellularLocation>
        <location evidence="1">Nucleus</location>
    </subcellularLocation>
</comment>
<dbReference type="PANTHER" id="PTHR22808">
    <property type="entry name" value="NCL1 YEAST -RELATED NOL1/NOP2/FMU SUN DOMAIN-CONTAINING"/>
    <property type="match status" value="1"/>
</dbReference>
<dbReference type="InterPro" id="IPR023267">
    <property type="entry name" value="RCMT"/>
</dbReference>
<dbReference type="InterPro" id="IPR029063">
    <property type="entry name" value="SAM-dependent_MTases_sf"/>
</dbReference>
<dbReference type="PROSITE" id="PS01153">
    <property type="entry name" value="NOL1_NOP2_SUN"/>
    <property type="match status" value="1"/>
</dbReference>
<evidence type="ECO:0000256" key="1">
    <source>
        <dbReference type="ARBA" id="ARBA00004123"/>
    </source>
</evidence>
<evidence type="ECO:0000256" key="12">
    <source>
        <dbReference type="SAM" id="MobiDB-lite"/>
    </source>
</evidence>
<dbReference type="PRINTS" id="PR02011">
    <property type="entry name" value="RCMTNCL1"/>
</dbReference>
<feature type="binding site" evidence="11">
    <location>
        <position position="106"/>
    </location>
    <ligand>
        <name>S-adenosyl-L-methionine</name>
        <dbReference type="ChEBI" id="CHEBI:59789"/>
    </ligand>
</feature>
<gene>
    <name evidence="14" type="ORF">TMSB3V08_LOCUS255</name>
</gene>
<evidence type="ECO:0000256" key="2">
    <source>
        <dbReference type="ARBA" id="ARBA00007494"/>
    </source>
</evidence>
<dbReference type="GO" id="GO:0000049">
    <property type="term" value="F:tRNA binding"/>
    <property type="evidence" value="ECO:0007669"/>
    <property type="project" value="UniProtKB-KW"/>
</dbReference>
<dbReference type="GO" id="GO:0005737">
    <property type="term" value="C:cytoplasm"/>
    <property type="evidence" value="ECO:0007669"/>
    <property type="project" value="TreeGrafter"/>
</dbReference>
<sequence length="432" mass="49252">MLLCRYPDNLAWQLTLTRKDIRRSEAYFRLHNFLINETQCGSISRQEVVSMIPPILLDVKSHHKVLDMCAAPGSKTSQLIELLHAEEMKLPNILYLFPAGLVVANDVDNNRCYMLVHQAKRLNSPCLIVTNHDSSVMPNFTVTPPDGESRMIKFDRVLCDVPCSGDGTLRKNPDIWLKWNSANGNNLHGIQYRIVRRGVEILSVGGRLVYSTCSLNPLENEAVIHRLLTETEGLFFVIEEMSHLNTFFLALHHDVVGQGDVFEVFIIVYLHVSWVNNGVFVVSGALHLVEATPLLPGLKFSRGLSHWLPTSRDLVGYQQFEDVPDKYHTVVRPQMFPPAPEQAEKYHLDRCIRILPHQQDTGGFFVAVLEKLGSLPWEAAPAKDTNPIRAPGDPIPPRQDREPQRKKRKLQTFREDPFIFFTEDEPLWPSIR</sequence>
<dbReference type="GO" id="GO:0005634">
    <property type="term" value="C:nucleus"/>
    <property type="evidence" value="ECO:0007669"/>
    <property type="project" value="UniProtKB-SubCell"/>
</dbReference>
<keyword evidence="9 11" id="KW-0694">RNA-binding</keyword>
<evidence type="ECO:0000256" key="11">
    <source>
        <dbReference type="PROSITE-ProRule" id="PRU01023"/>
    </source>
</evidence>
<proteinExistence type="inferred from homology"/>
<evidence type="ECO:0000256" key="6">
    <source>
        <dbReference type="ARBA" id="ARBA00022679"/>
    </source>
</evidence>
<keyword evidence="10" id="KW-0539">Nucleus</keyword>
<keyword evidence="8" id="KW-0819">tRNA processing</keyword>
<feature type="binding site" evidence="11">
    <location>
        <begin position="69"/>
        <end position="75"/>
    </location>
    <ligand>
        <name>S-adenosyl-L-methionine</name>
        <dbReference type="ChEBI" id="CHEBI:59789"/>
    </ligand>
</feature>
<accession>A0A7R9DZ50</accession>
<dbReference type="Gene3D" id="3.40.50.150">
    <property type="entry name" value="Vaccinia Virus protein VP39"/>
    <property type="match status" value="2"/>
</dbReference>